<evidence type="ECO:0000256" key="2">
    <source>
        <dbReference type="SAM" id="Phobius"/>
    </source>
</evidence>
<evidence type="ECO:0000313" key="4">
    <source>
        <dbReference type="Proteomes" id="UP001597186"/>
    </source>
</evidence>
<reference evidence="4" key="1">
    <citation type="journal article" date="2019" name="Int. J. Syst. Evol. Microbiol.">
        <title>The Global Catalogue of Microorganisms (GCM) 10K type strain sequencing project: providing services to taxonomists for standard genome sequencing and annotation.</title>
        <authorList>
            <consortium name="The Broad Institute Genomics Platform"/>
            <consortium name="The Broad Institute Genome Sequencing Center for Infectious Disease"/>
            <person name="Wu L."/>
            <person name="Ma J."/>
        </authorList>
    </citation>
    <scope>NUCLEOTIDE SEQUENCE [LARGE SCALE GENOMIC DNA]</scope>
    <source>
        <strain evidence="4">CGMCC 1.12477</strain>
    </source>
</reference>
<keyword evidence="2" id="KW-0812">Transmembrane</keyword>
<feature type="transmembrane region" description="Helical" evidence="2">
    <location>
        <begin position="499"/>
        <end position="523"/>
    </location>
</feature>
<proteinExistence type="predicted"/>
<feature type="compositionally biased region" description="Polar residues" evidence="1">
    <location>
        <begin position="20"/>
        <end position="31"/>
    </location>
</feature>
<keyword evidence="4" id="KW-1185">Reference proteome</keyword>
<evidence type="ECO:0000313" key="3">
    <source>
        <dbReference type="EMBL" id="MFD1508579.1"/>
    </source>
</evidence>
<feature type="compositionally biased region" description="Low complexity" evidence="1">
    <location>
        <begin position="32"/>
        <end position="61"/>
    </location>
</feature>
<dbReference type="PANTHER" id="PTHR32309:SF13">
    <property type="entry name" value="FERRIC ENTEROBACTIN TRANSPORT PROTEIN FEPE"/>
    <property type="match status" value="1"/>
</dbReference>
<protein>
    <submittedName>
        <fullName evidence="3">Capsule biosynthesis protein</fullName>
    </submittedName>
</protein>
<dbReference type="PANTHER" id="PTHR32309">
    <property type="entry name" value="TYROSINE-PROTEIN KINASE"/>
    <property type="match status" value="1"/>
</dbReference>
<keyword evidence="2" id="KW-0472">Membrane</keyword>
<keyword evidence="2" id="KW-1133">Transmembrane helix</keyword>
<gene>
    <name evidence="3" type="ORF">ACFTOW_04070</name>
</gene>
<comment type="caution">
    <text evidence="3">The sequence shown here is derived from an EMBL/GenBank/DDBJ whole genome shotgun (WGS) entry which is preliminary data.</text>
</comment>
<evidence type="ECO:0000256" key="1">
    <source>
        <dbReference type="SAM" id="MobiDB-lite"/>
    </source>
</evidence>
<feature type="transmembrane region" description="Helical" evidence="2">
    <location>
        <begin position="142"/>
        <end position="164"/>
    </location>
</feature>
<dbReference type="RefSeq" id="WP_379913348.1">
    <property type="nucleotide sequence ID" value="NZ_JBHUDD010000032.1"/>
</dbReference>
<feature type="region of interest" description="Disordered" evidence="1">
    <location>
        <begin position="1"/>
        <end position="83"/>
    </location>
</feature>
<feature type="compositionally biased region" description="Basic and acidic residues" evidence="1">
    <location>
        <begin position="110"/>
        <end position="122"/>
    </location>
</feature>
<dbReference type="InterPro" id="IPR050445">
    <property type="entry name" value="Bact_polysacc_biosynth/exp"/>
</dbReference>
<dbReference type="Proteomes" id="UP001597186">
    <property type="component" value="Unassembled WGS sequence"/>
</dbReference>
<feature type="compositionally biased region" description="Polar residues" evidence="1">
    <location>
        <begin position="1"/>
        <end position="13"/>
    </location>
</feature>
<name>A0ABW4EFB3_9RHOB</name>
<sequence length="527" mass="57542">MTAKTTSAQSVPSTDRDATSDTSGKPDTSTQSKSGPAPQPGAAASKQGGSQGAPQKGPQDGPQGGPKGTAEAPTDAHAAVAERQRMAQRLQELKTEKLRQQLAEMEAEVAGDKKDDKQDKPKAAPRQVAPPVAPARSRLRHWLALASFVVLVGLPVLVSAWYLWTRAQDRYVSYAGFSVRTEEISSAFELLGGMAQMSGSSSSDTDILYKFIQSPELVARADARLDLREIWGRPGRSWWNGDHDPVFAYNPTGILPSIFGVEARPPRGAIEDLTAHWSRMVKVYSDSGTGLIDLEVQAFTPAEAQALAQVIYEESSAMINRLSAIARDDATSYARDELDQAVERLKEARQAMTRFRNETQIVDPSASIQGQMGILSSLQGQLAQTLIDLDILQQTTRETDPRITQTERRVQVIEDRIEQERRKLGLGSNSAEASDENAFANLVGQYESLAVDLQFAEQSYTAALSAFDSARAEALRQSRYLAAHVNPTLPESATRPDRLALTGLVALFAFLTWATLVLMVYALRDRR</sequence>
<dbReference type="EMBL" id="JBHUDD010000032">
    <property type="protein sequence ID" value="MFD1508579.1"/>
    <property type="molecule type" value="Genomic_DNA"/>
</dbReference>
<organism evidence="3 4">
    <name type="scientific">Lacimonas salitolerans</name>
    <dbReference type="NCBI Taxonomy" id="1323750"/>
    <lineage>
        <taxon>Bacteria</taxon>
        <taxon>Pseudomonadati</taxon>
        <taxon>Pseudomonadota</taxon>
        <taxon>Alphaproteobacteria</taxon>
        <taxon>Rhodobacterales</taxon>
        <taxon>Paracoccaceae</taxon>
        <taxon>Lacimonas</taxon>
    </lineage>
</organism>
<feature type="region of interest" description="Disordered" evidence="1">
    <location>
        <begin position="104"/>
        <end position="132"/>
    </location>
</feature>
<accession>A0ABW4EFB3</accession>